<keyword evidence="2" id="KW-0813">Transport</keyword>
<feature type="domain" description="ABC-2 type transporter transmembrane" evidence="8">
    <location>
        <begin position="241"/>
        <end position="394"/>
    </location>
</feature>
<dbReference type="AlphaFoldDB" id="A0A813G7H1"/>
<evidence type="ECO:0000256" key="5">
    <source>
        <dbReference type="ARBA" id="ARBA00023136"/>
    </source>
</evidence>
<dbReference type="EMBL" id="CAJNNV010027583">
    <property type="protein sequence ID" value="CAE8620771.1"/>
    <property type="molecule type" value="Genomic_DNA"/>
</dbReference>
<dbReference type="Proteomes" id="UP000654075">
    <property type="component" value="Unassembled WGS sequence"/>
</dbReference>
<dbReference type="GO" id="GO:0140359">
    <property type="term" value="F:ABC-type transporter activity"/>
    <property type="evidence" value="ECO:0007669"/>
    <property type="project" value="InterPro"/>
</dbReference>
<evidence type="ECO:0000313" key="11">
    <source>
        <dbReference type="Proteomes" id="UP000654075"/>
    </source>
</evidence>
<dbReference type="Pfam" id="PF01061">
    <property type="entry name" value="ABC2_membrane"/>
    <property type="match status" value="1"/>
</dbReference>
<sequence>MLAASKHKDAVSPVERTLVWPWPAVQVTDKRLRVLGLADVKKSYVGDPKQGIRGISGGQRRRLSLARGLASGAQLIFCDEPTSGLSATDAETCVRYMRQVAHKYRVTVIISIHQPRREVARMFDHLLMLTSNPGRAIYQGPMRDLPAHAEKVGFPLPERSNPTDFFMDWITPSTSTSRVDQFDQYFTEHCRPAIDALVDAELLTERKTSMEILEACRQRIMVFGEVPPVRNSKFGASFAKQLRLVFMRQLTLRFRDKWNFIGELGMSILKAIVIGVTYTDIGGKGPPLQVGFFFFIFMACSIDGLKTMPKVISERTVMKMETSEALYSEWAYILAFTVISSLQALFMHTVFITLLFPVLGFPWLLFPHLWLWSMLLYFVMDSLYLMLSGIAKDRWIVQTYCVAPK</sequence>
<comment type="caution">
    <text evidence="10">The sequence shown here is derived from an EMBL/GenBank/DDBJ whole genome shotgun (WGS) entry which is preliminary data.</text>
</comment>
<gene>
    <name evidence="10" type="ORF">PGLA1383_LOCUS38306</name>
</gene>
<dbReference type="SUPFAM" id="SSF52540">
    <property type="entry name" value="P-loop containing nucleoside triphosphate hydrolases"/>
    <property type="match status" value="1"/>
</dbReference>
<evidence type="ECO:0008006" key="12">
    <source>
        <dbReference type="Google" id="ProtNLM"/>
    </source>
</evidence>
<evidence type="ECO:0000259" key="8">
    <source>
        <dbReference type="Pfam" id="PF01061"/>
    </source>
</evidence>
<protein>
    <recommendedName>
        <fullName evidence="12">ABC transporter domain-containing protein</fullName>
    </recommendedName>
</protein>
<feature type="transmembrane region" description="Helical" evidence="6">
    <location>
        <begin position="330"/>
        <end position="357"/>
    </location>
</feature>
<comment type="subcellular location">
    <subcellularLocation>
        <location evidence="1">Membrane</location>
        <topology evidence="1">Multi-pass membrane protein</topology>
    </subcellularLocation>
</comment>
<evidence type="ECO:0000256" key="3">
    <source>
        <dbReference type="ARBA" id="ARBA00022692"/>
    </source>
</evidence>
<keyword evidence="5 6" id="KW-0472">Membrane</keyword>
<accession>A0A813G7H1</accession>
<reference evidence="10" key="1">
    <citation type="submission" date="2021-02" db="EMBL/GenBank/DDBJ databases">
        <authorList>
            <person name="Dougan E. K."/>
            <person name="Rhodes N."/>
            <person name="Thang M."/>
            <person name="Chan C."/>
        </authorList>
    </citation>
    <scope>NUCLEOTIDE SEQUENCE</scope>
</reference>
<keyword evidence="4 6" id="KW-1133">Transmembrane helix</keyword>
<dbReference type="PANTHER" id="PTHR48041:SF91">
    <property type="entry name" value="ABC TRANSPORTER G FAMILY MEMBER 28"/>
    <property type="match status" value="1"/>
</dbReference>
<dbReference type="InterPro" id="IPR043926">
    <property type="entry name" value="ABCG_dom"/>
</dbReference>
<feature type="transmembrane region" description="Helical" evidence="6">
    <location>
        <begin position="369"/>
        <end position="387"/>
    </location>
</feature>
<organism evidence="10 11">
    <name type="scientific">Polarella glacialis</name>
    <name type="common">Dinoflagellate</name>
    <dbReference type="NCBI Taxonomy" id="89957"/>
    <lineage>
        <taxon>Eukaryota</taxon>
        <taxon>Sar</taxon>
        <taxon>Alveolata</taxon>
        <taxon>Dinophyceae</taxon>
        <taxon>Suessiales</taxon>
        <taxon>Suessiaceae</taxon>
        <taxon>Polarella</taxon>
    </lineage>
</organism>
<feature type="domain" description="ABC transporter family G" evidence="9">
    <location>
        <begin position="113"/>
        <end position="171"/>
    </location>
</feature>
<evidence type="ECO:0000256" key="4">
    <source>
        <dbReference type="ARBA" id="ARBA00022989"/>
    </source>
</evidence>
<feature type="transmembrane region" description="Helical" evidence="6">
    <location>
        <begin position="258"/>
        <end position="278"/>
    </location>
</feature>
<keyword evidence="3 6" id="KW-0812">Transmembrane</keyword>
<evidence type="ECO:0000256" key="6">
    <source>
        <dbReference type="SAM" id="Phobius"/>
    </source>
</evidence>
<evidence type="ECO:0000259" key="9">
    <source>
        <dbReference type="Pfam" id="PF19055"/>
    </source>
</evidence>
<evidence type="ECO:0000313" key="10">
    <source>
        <dbReference type="EMBL" id="CAE8620771.1"/>
    </source>
</evidence>
<dbReference type="PANTHER" id="PTHR48041">
    <property type="entry name" value="ABC TRANSPORTER G FAMILY MEMBER 28"/>
    <property type="match status" value="1"/>
</dbReference>
<feature type="transmembrane region" description="Helical" evidence="6">
    <location>
        <begin position="290"/>
        <end position="309"/>
    </location>
</feature>
<feature type="domain" description="ABC transporter" evidence="7">
    <location>
        <begin position="30"/>
        <end position="83"/>
    </location>
</feature>
<dbReference type="GO" id="GO:0005524">
    <property type="term" value="F:ATP binding"/>
    <property type="evidence" value="ECO:0007669"/>
    <property type="project" value="InterPro"/>
</dbReference>
<dbReference type="InterPro" id="IPR027417">
    <property type="entry name" value="P-loop_NTPase"/>
</dbReference>
<dbReference type="Pfam" id="PF19055">
    <property type="entry name" value="ABC2_membrane_7"/>
    <property type="match status" value="1"/>
</dbReference>
<dbReference type="OrthoDB" id="66620at2759"/>
<dbReference type="Pfam" id="PF00005">
    <property type="entry name" value="ABC_tran"/>
    <property type="match status" value="1"/>
</dbReference>
<evidence type="ECO:0000256" key="2">
    <source>
        <dbReference type="ARBA" id="ARBA00022448"/>
    </source>
</evidence>
<evidence type="ECO:0000259" key="7">
    <source>
        <dbReference type="Pfam" id="PF00005"/>
    </source>
</evidence>
<keyword evidence="11" id="KW-1185">Reference proteome</keyword>
<name>A0A813G7H1_POLGL</name>
<dbReference type="InterPro" id="IPR050352">
    <property type="entry name" value="ABCG_transporters"/>
</dbReference>
<dbReference type="GO" id="GO:0016020">
    <property type="term" value="C:membrane"/>
    <property type="evidence" value="ECO:0007669"/>
    <property type="project" value="UniProtKB-SubCell"/>
</dbReference>
<proteinExistence type="predicted"/>
<dbReference type="GO" id="GO:0016887">
    <property type="term" value="F:ATP hydrolysis activity"/>
    <property type="evidence" value="ECO:0007669"/>
    <property type="project" value="InterPro"/>
</dbReference>
<dbReference type="InterPro" id="IPR013525">
    <property type="entry name" value="ABC2_TM"/>
</dbReference>
<evidence type="ECO:0000256" key="1">
    <source>
        <dbReference type="ARBA" id="ARBA00004141"/>
    </source>
</evidence>
<dbReference type="InterPro" id="IPR003439">
    <property type="entry name" value="ABC_transporter-like_ATP-bd"/>
</dbReference>
<dbReference type="Gene3D" id="3.40.50.300">
    <property type="entry name" value="P-loop containing nucleotide triphosphate hydrolases"/>
    <property type="match status" value="1"/>
</dbReference>